<dbReference type="Pfam" id="PF01326">
    <property type="entry name" value="PPDK_N"/>
    <property type="match status" value="1"/>
</dbReference>
<feature type="compositionally biased region" description="Basic and acidic residues" evidence="1">
    <location>
        <begin position="24"/>
        <end position="37"/>
    </location>
</feature>
<dbReference type="GO" id="GO:0016301">
    <property type="term" value="F:kinase activity"/>
    <property type="evidence" value="ECO:0007669"/>
    <property type="project" value="InterPro"/>
</dbReference>
<organism evidence="3">
    <name type="scientific">marine sediment metagenome</name>
    <dbReference type="NCBI Taxonomy" id="412755"/>
    <lineage>
        <taxon>unclassified sequences</taxon>
        <taxon>metagenomes</taxon>
        <taxon>ecological metagenomes</taxon>
    </lineage>
</organism>
<protein>
    <recommendedName>
        <fullName evidence="2">Pyruvate phosphate dikinase AMP/ATP-binding domain-containing protein</fullName>
    </recommendedName>
</protein>
<dbReference type="GO" id="GO:0005524">
    <property type="term" value="F:ATP binding"/>
    <property type="evidence" value="ECO:0007669"/>
    <property type="project" value="InterPro"/>
</dbReference>
<dbReference type="SUPFAM" id="SSF56059">
    <property type="entry name" value="Glutathione synthetase ATP-binding domain-like"/>
    <property type="match status" value="1"/>
</dbReference>
<feature type="non-terminal residue" evidence="3">
    <location>
        <position position="1"/>
    </location>
</feature>
<feature type="domain" description="Pyruvate phosphate dikinase AMP/ATP-binding" evidence="2">
    <location>
        <begin position="1"/>
        <end position="27"/>
    </location>
</feature>
<reference evidence="3" key="1">
    <citation type="journal article" date="2014" name="Front. Microbiol.">
        <title>High frequency of phylogenetically diverse reductive dehalogenase-homologous genes in deep subseafloor sedimentary metagenomes.</title>
        <authorList>
            <person name="Kawai M."/>
            <person name="Futagami T."/>
            <person name="Toyoda A."/>
            <person name="Takaki Y."/>
            <person name="Nishi S."/>
            <person name="Hori S."/>
            <person name="Arai W."/>
            <person name="Tsubouchi T."/>
            <person name="Morono Y."/>
            <person name="Uchiyama I."/>
            <person name="Ito T."/>
            <person name="Fujiyama A."/>
            <person name="Inagaki F."/>
            <person name="Takami H."/>
        </authorList>
    </citation>
    <scope>NUCLEOTIDE SEQUENCE</scope>
    <source>
        <strain evidence="3">Expedition CK06-06</strain>
    </source>
</reference>
<name>X1SHB0_9ZZZZ</name>
<proteinExistence type="predicted"/>
<feature type="region of interest" description="Disordered" evidence="1">
    <location>
        <begin position="1"/>
        <end position="37"/>
    </location>
</feature>
<gene>
    <name evidence="3" type="ORF">S12H4_18238</name>
</gene>
<accession>X1SHB0</accession>
<dbReference type="Gene3D" id="3.30.1490.20">
    <property type="entry name" value="ATP-grasp fold, A domain"/>
    <property type="match status" value="1"/>
</dbReference>
<sequence length="37" mass="4071">SSTTAEDLPEASFAGQQRTFLNIEGERRGNEKDVGFL</sequence>
<evidence type="ECO:0000313" key="3">
    <source>
        <dbReference type="EMBL" id="GAI74805.1"/>
    </source>
</evidence>
<evidence type="ECO:0000259" key="2">
    <source>
        <dbReference type="Pfam" id="PF01326"/>
    </source>
</evidence>
<dbReference type="AlphaFoldDB" id="X1SHB0"/>
<comment type="caution">
    <text evidence="3">The sequence shown here is derived from an EMBL/GenBank/DDBJ whole genome shotgun (WGS) entry which is preliminary data.</text>
</comment>
<dbReference type="InterPro" id="IPR013815">
    <property type="entry name" value="ATP_grasp_subdomain_1"/>
</dbReference>
<evidence type="ECO:0000256" key="1">
    <source>
        <dbReference type="SAM" id="MobiDB-lite"/>
    </source>
</evidence>
<dbReference type="EMBL" id="BARW01008989">
    <property type="protein sequence ID" value="GAI74805.1"/>
    <property type="molecule type" value="Genomic_DNA"/>
</dbReference>
<dbReference type="InterPro" id="IPR002192">
    <property type="entry name" value="PPDK_AMP/ATP-bd"/>
</dbReference>